<proteinExistence type="predicted"/>
<keyword evidence="1" id="KW-1133">Transmembrane helix</keyword>
<evidence type="ECO:0000256" key="1">
    <source>
        <dbReference type="SAM" id="Phobius"/>
    </source>
</evidence>
<name>Q2W7R8_PARM1</name>
<accession>Q2W7R8</accession>
<protein>
    <submittedName>
        <fullName evidence="2">Uncharacterized protein</fullName>
    </submittedName>
</protein>
<dbReference type="KEGG" id="mag:amb1302"/>
<keyword evidence="3" id="KW-1185">Reference proteome</keyword>
<sequence>MSPSASAARRSVPLTVRESWAGDFAFAAVAGFPAIGSSRVMGRVVYGQTRRLPKTALIRYTLIARTAGAIGPEVCW</sequence>
<keyword evidence="1" id="KW-0812">Transmembrane</keyword>
<keyword evidence="1" id="KW-0472">Membrane</keyword>
<dbReference type="Proteomes" id="UP000007058">
    <property type="component" value="Chromosome"/>
</dbReference>
<dbReference type="EMBL" id="AP007255">
    <property type="protein sequence ID" value="BAE50107.1"/>
    <property type="molecule type" value="Genomic_DNA"/>
</dbReference>
<evidence type="ECO:0000313" key="2">
    <source>
        <dbReference type="EMBL" id="BAE50107.1"/>
    </source>
</evidence>
<dbReference type="AlphaFoldDB" id="Q2W7R8"/>
<gene>
    <name evidence="2" type="ordered locus">amb1302</name>
</gene>
<reference evidence="2 3" key="1">
    <citation type="journal article" date="2005" name="DNA Res.">
        <title>Complete genome sequence of the facultative anaerobic magnetotactic bacterium Magnetospirillum sp. strain AMB-1.</title>
        <authorList>
            <person name="Matsunaga T."/>
            <person name="Okamura Y."/>
            <person name="Fukuda Y."/>
            <person name="Wahyudi A.T."/>
            <person name="Murase Y."/>
            <person name="Takeyama H."/>
        </authorList>
    </citation>
    <scope>NUCLEOTIDE SEQUENCE [LARGE SCALE GENOMIC DNA]</scope>
    <source>
        <strain evidence="3">ATCC 700264 / AMB-1</strain>
    </source>
</reference>
<feature type="transmembrane region" description="Helical" evidence="1">
    <location>
        <begin position="20"/>
        <end position="41"/>
    </location>
</feature>
<dbReference type="HOGENOM" id="CLU_2650166_0_0_5"/>
<evidence type="ECO:0000313" key="3">
    <source>
        <dbReference type="Proteomes" id="UP000007058"/>
    </source>
</evidence>
<organism evidence="2 3">
    <name type="scientific">Paramagnetospirillum magneticum (strain ATCC 700264 / AMB-1)</name>
    <name type="common">Magnetospirillum magneticum</name>
    <dbReference type="NCBI Taxonomy" id="342108"/>
    <lineage>
        <taxon>Bacteria</taxon>
        <taxon>Pseudomonadati</taxon>
        <taxon>Pseudomonadota</taxon>
        <taxon>Alphaproteobacteria</taxon>
        <taxon>Rhodospirillales</taxon>
        <taxon>Magnetospirillaceae</taxon>
        <taxon>Paramagnetospirillum</taxon>
    </lineage>
</organism>
<dbReference type="STRING" id="342108.amb1302"/>